<protein>
    <submittedName>
        <fullName evidence="1">Uncharacterized protein</fullName>
    </submittedName>
</protein>
<feature type="non-terminal residue" evidence="1">
    <location>
        <position position="1"/>
    </location>
</feature>
<comment type="caution">
    <text evidence="1">The sequence shown here is derived from an EMBL/GenBank/DDBJ whole genome shotgun (WGS) entry which is preliminary data.</text>
</comment>
<dbReference type="EMBL" id="JAJJMB010012081">
    <property type="protein sequence ID" value="KAI3891122.1"/>
    <property type="molecule type" value="Genomic_DNA"/>
</dbReference>
<gene>
    <name evidence="1" type="ORF">MKW98_007427</name>
</gene>
<evidence type="ECO:0000313" key="2">
    <source>
        <dbReference type="Proteomes" id="UP001202328"/>
    </source>
</evidence>
<organism evidence="1 2">
    <name type="scientific">Papaver atlanticum</name>
    <dbReference type="NCBI Taxonomy" id="357466"/>
    <lineage>
        <taxon>Eukaryota</taxon>
        <taxon>Viridiplantae</taxon>
        <taxon>Streptophyta</taxon>
        <taxon>Embryophyta</taxon>
        <taxon>Tracheophyta</taxon>
        <taxon>Spermatophyta</taxon>
        <taxon>Magnoliopsida</taxon>
        <taxon>Ranunculales</taxon>
        <taxon>Papaveraceae</taxon>
        <taxon>Papaveroideae</taxon>
        <taxon>Papaver</taxon>
    </lineage>
</organism>
<accession>A0AAD4SBF7</accession>
<dbReference type="AlphaFoldDB" id="A0AAD4SBF7"/>
<reference evidence="1" key="1">
    <citation type="submission" date="2022-04" db="EMBL/GenBank/DDBJ databases">
        <title>A functionally conserved STORR gene fusion in Papaver species that diverged 16.8 million years ago.</title>
        <authorList>
            <person name="Catania T."/>
        </authorList>
    </citation>
    <scope>NUCLEOTIDE SEQUENCE</scope>
    <source>
        <strain evidence="1">S-188037</strain>
    </source>
</reference>
<keyword evidence="2" id="KW-1185">Reference proteome</keyword>
<dbReference type="Proteomes" id="UP001202328">
    <property type="component" value="Unassembled WGS sequence"/>
</dbReference>
<proteinExistence type="predicted"/>
<name>A0AAD4SBF7_9MAGN</name>
<evidence type="ECO:0000313" key="1">
    <source>
        <dbReference type="EMBL" id="KAI3891122.1"/>
    </source>
</evidence>
<sequence>MDTFEENIESLIETLSIIEKSYRVVPTLNDESEKLMLIGVLDDSLIQLLQRSRILK</sequence>